<dbReference type="InterPro" id="IPR050832">
    <property type="entry name" value="Bact_Acetyltransf"/>
</dbReference>
<dbReference type="CDD" id="cd04301">
    <property type="entry name" value="NAT_SF"/>
    <property type="match status" value="1"/>
</dbReference>
<evidence type="ECO:0000256" key="2">
    <source>
        <dbReference type="ARBA" id="ARBA00023315"/>
    </source>
</evidence>
<keyword evidence="2 4" id="KW-0012">Acyltransferase</keyword>
<dbReference type="RefSeq" id="WP_183525508.1">
    <property type="nucleotide sequence ID" value="NZ_JACIJM010000002.1"/>
</dbReference>
<dbReference type="Gene3D" id="3.40.630.30">
    <property type="match status" value="1"/>
</dbReference>
<keyword evidence="1 4" id="KW-0808">Transferase</keyword>
<proteinExistence type="predicted"/>
<gene>
    <name evidence="4" type="ORF">FHS72_000651</name>
</gene>
<protein>
    <submittedName>
        <fullName evidence="4">Putative acetyltransferase</fullName>
        <ecNumber evidence="4">2.3.1.-</ecNumber>
    </submittedName>
</protein>
<evidence type="ECO:0000313" key="4">
    <source>
        <dbReference type="EMBL" id="MBB5721044.1"/>
    </source>
</evidence>
<evidence type="ECO:0000256" key="1">
    <source>
        <dbReference type="ARBA" id="ARBA00022679"/>
    </source>
</evidence>
<keyword evidence="5" id="KW-1185">Reference proteome</keyword>
<sequence>MIIVAETDPREPETTALLKQSHALMESLFPPEDNFYLDIDDLVSPDIKFYTAREGGTVLGTGAIALKPDYAEVKSMFVAESARGKGVAGAILRQLEDTARDAGVQIMKLETGDLLHAAHRLYERHGFTRCGVFGPYIIAGSSIFMEKPLT</sequence>
<dbReference type="InterPro" id="IPR000182">
    <property type="entry name" value="GNAT_dom"/>
</dbReference>
<feature type="domain" description="N-acetyltransferase" evidence="3">
    <location>
        <begin position="1"/>
        <end position="150"/>
    </location>
</feature>
<comment type="caution">
    <text evidence="4">The sequence shown here is derived from an EMBL/GenBank/DDBJ whole genome shotgun (WGS) entry which is preliminary data.</text>
</comment>
<dbReference type="EC" id="2.3.1.-" evidence="4"/>
<dbReference type="PANTHER" id="PTHR43877">
    <property type="entry name" value="AMINOALKYLPHOSPHONATE N-ACETYLTRANSFERASE-RELATED-RELATED"/>
    <property type="match status" value="1"/>
</dbReference>
<dbReference type="GO" id="GO:0016747">
    <property type="term" value="F:acyltransferase activity, transferring groups other than amino-acyl groups"/>
    <property type="evidence" value="ECO:0007669"/>
    <property type="project" value="InterPro"/>
</dbReference>
<dbReference type="PANTHER" id="PTHR43877:SF5">
    <property type="entry name" value="BLL8307 PROTEIN"/>
    <property type="match status" value="1"/>
</dbReference>
<evidence type="ECO:0000313" key="5">
    <source>
        <dbReference type="Proteomes" id="UP000535415"/>
    </source>
</evidence>
<dbReference type="PROSITE" id="PS51186">
    <property type="entry name" value="GNAT"/>
    <property type="match status" value="1"/>
</dbReference>
<accession>A0A7W9EWX6</accession>
<name>A0A7W9EWX6_9RHOB</name>
<reference evidence="4 5" key="1">
    <citation type="submission" date="2020-08" db="EMBL/GenBank/DDBJ databases">
        <title>Genomic Encyclopedia of Type Strains, Phase IV (KMG-IV): sequencing the most valuable type-strain genomes for metagenomic binning, comparative biology and taxonomic classification.</title>
        <authorList>
            <person name="Goeker M."/>
        </authorList>
    </citation>
    <scope>NUCLEOTIDE SEQUENCE [LARGE SCALE GENOMIC DNA]</scope>
    <source>
        <strain evidence="4 5">DSM 101064</strain>
    </source>
</reference>
<dbReference type="Proteomes" id="UP000535415">
    <property type="component" value="Unassembled WGS sequence"/>
</dbReference>
<evidence type="ECO:0000259" key="3">
    <source>
        <dbReference type="PROSITE" id="PS51186"/>
    </source>
</evidence>
<dbReference type="Pfam" id="PF00583">
    <property type="entry name" value="Acetyltransf_1"/>
    <property type="match status" value="1"/>
</dbReference>
<dbReference type="SUPFAM" id="SSF55729">
    <property type="entry name" value="Acyl-CoA N-acyltransferases (Nat)"/>
    <property type="match status" value="1"/>
</dbReference>
<dbReference type="EMBL" id="JACIJM010000002">
    <property type="protein sequence ID" value="MBB5721044.1"/>
    <property type="molecule type" value="Genomic_DNA"/>
</dbReference>
<dbReference type="AlphaFoldDB" id="A0A7W9EWX6"/>
<dbReference type="InterPro" id="IPR016181">
    <property type="entry name" value="Acyl_CoA_acyltransferase"/>
</dbReference>
<organism evidence="4 5">
    <name type="scientific">Yoonia ponticola</name>
    <dbReference type="NCBI Taxonomy" id="1524255"/>
    <lineage>
        <taxon>Bacteria</taxon>
        <taxon>Pseudomonadati</taxon>
        <taxon>Pseudomonadota</taxon>
        <taxon>Alphaproteobacteria</taxon>
        <taxon>Rhodobacterales</taxon>
        <taxon>Paracoccaceae</taxon>
        <taxon>Yoonia</taxon>
    </lineage>
</organism>